<dbReference type="AlphaFoldDB" id="A0A7Y1A3V3"/>
<feature type="region of interest" description="Disordered" evidence="1">
    <location>
        <begin position="226"/>
        <end position="245"/>
    </location>
</feature>
<feature type="compositionally biased region" description="Basic and acidic residues" evidence="1">
    <location>
        <begin position="299"/>
        <end position="322"/>
    </location>
</feature>
<feature type="compositionally biased region" description="Basic and acidic residues" evidence="1">
    <location>
        <begin position="270"/>
        <end position="291"/>
    </location>
</feature>
<sequence length="396" mass="43723">MSANQQVITIDDISADNAPAIYVAGGLDKFFTAVEKEVTGEVPDLSTAKGRARIASLAAKVSSSKVAVEKPGRDYLKKLKEMPKVIEVELAAWVKKMDTLRDTTRKPLTDWEKAEQARKDKHVDGIQAIKDFQILREGYTAAAVHVLIENLASVNVDESFEEFEAEAARTKDQVLKFLGATLEAARQKESMELENQILREKAEAQAQRDRDAEIARVAAEQARIEAEQRAQAERDAAARREAEAKAAADRRELELKLAADQSERAAAQAARDKIESEQRAAQQKIEDEQRHKQAMAQAEADRIAAEQRAEQERIDSERRQAEAAERARLAEIARANAAADEINRQAAAREADKAHKAKINRAALDAFIAGGMPVECAKQAVTLIAQRKIPAIAITY</sequence>
<protein>
    <submittedName>
        <fullName evidence="2">Uncharacterized protein</fullName>
    </submittedName>
</protein>
<dbReference type="RefSeq" id="WP_169884106.1">
    <property type="nucleotide sequence ID" value="NZ_JAAQWG010000010.1"/>
</dbReference>
<dbReference type="Proteomes" id="UP000537729">
    <property type="component" value="Unassembled WGS sequence"/>
</dbReference>
<dbReference type="EMBL" id="JAAQWG010000010">
    <property type="protein sequence ID" value="NMY08566.1"/>
    <property type="molecule type" value="Genomic_DNA"/>
</dbReference>
<accession>A0A7Y1A3V3</accession>
<evidence type="ECO:0000313" key="2">
    <source>
        <dbReference type="EMBL" id="NMY08566.1"/>
    </source>
</evidence>
<feature type="region of interest" description="Disordered" evidence="1">
    <location>
        <begin position="264"/>
        <end position="322"/>
    </location>
</feature>
<reference evidence="2 3" key="1">
    <citation type="journal article" date="2020" name="Front. Microbiol.">
        <title>Genetic Organization of the aprX-lipA2 Operon Affects the Proteolytic Potential of Pseudomonas Species in Milk.</title>
        <authorList>
            <person name="Maier C."/>
            <person name="Huptas C."/>
            <person name="von Neubeck M."/>
            <person name="Scherer S."/>
            <person name="Wenning M."/>
            <person name="Lucking G."/>
        </authorList>
    </citation>
    <scope>NUCLEOTIDE SEQUENCE [LARGE SCALE GENOMIC DNA]</scope>
    <source>
        <strain evidence="2 3">DSM 16272</strain>
    </source>
</reference>
<proteinExistence type="predicted"/>
<comment type="caution">
    <text evidence="2">The sequence shown here is derived from an EMBL/GenBank/DDBJ whole genome shotgun (WGS) entry which is preliminary data.</text>
</comment>
<name>A0A7Y1A3V3_PSEVE</name>
<evidence type="ECO:0000313" key="3">
    <source>
        <dbReference type="Proteomes" id="UP000537729"/>
    </source>
</evidence>
<gene>
    <name evidence="2" type="ORF">HBO38_08910</name>
</gene>
<evidence type="ECO:0000256" key="1">
    <source>
        <dbReference type="SAM" id="MobiDB-lite"/>
    </source>
</evidence>
<organism evidence="2 3">
    <name type="scientific">Pseudomonas veronii</name>
    <dbReference type="NCBI Taxonomy" id="76761"/>
    <lineage>
        <taxon>Bacteria</taxon>
        <taxon>Pseudomonadati</taxon>
        <taxon>Pseudomonadota</taxon>
        <taxon>Gammaproteobacteria</taxon>
        <taxon>Pseudomonadales</taxon>
        <taxon>Pseudomonadaceae</taxon>
        <taxon>Pseudomonas</taxon>
    </lineage>
</organism>